<feature type="compositionally biased region" description="Acidic residues" evidence="1">
    <location>
        <begin position="772"/>
        <end position="784"/>
    </location>
</feature>
<comment type="caution">
    <text evidence="2">The sequence shown here is derived from an EMBL/GenBank/DDBJ whole genome shotgun (WGS) entry which is preliminary data.</text>
</comment>
<feature type="region of interest" description="Disordered" evidence="1">
    <location>
        <begin position="106"/>
        <end position="149"/>
    </location>
</feature>
<evidence type="ECO:0000313" key="2">
    <source>
        <dbReference type="EMBL" id="KAK7055666.1"/>
    </source>
</evidence>
<dbReference type="EMBL" id="JAWWNJ010000005">
    <property type="protein sequence ID" value="KAK7055666.1"/>
    <property type="molecule type" value="Genomic_DNA"/>
</dbReference>
<protein>
    <submittedName>
        <fullName evidence="2">Ribonuclease H-like domain-containing protein</fullName>
    </submittedName>
</protein>
<gene>
    <name evidence="2" type="ORF">R3P38DRAFT_3342704</name>
</gene>
<accession>A0AAW0DWV3</accession>
<organism evidence="2 3">
    <name type="scientific">Favolaschia claudopus</name>
    <dbReference type="NCBI Taxonomy" id="2862362"/>
    <lineage>
        <taxon>Eukaryota</taxon>
        <taxon>Fungi</taxon>
        <taxon>Dikarya</taxon>
        <taxon>Basidiomycota</taxon>
        <taxon>Agaricomycotina</taxon>
        <taxon>Agaricomycetes</taxon>
        <taxon>Agaricomycetidae</taxon>
        <taxon>Agaricales</taxon>
        <taxon>Marasmiineae</taxon>
        <taxon>Mycenaceae</taxon>
        <taxon>Favolaschia</taxon>
    </lineage>
</organism>
<sequence>MSSSPMWSHFLKLHGRPKFNSSHWATYCKGCIQHEKELLQNTGTFDSVDWQQGGQSFVDACDRAGVVRGDKGPWVTHVLGGKGVEACPYASEAAKADARDLRDAEFAKKQKARAPDPAPSTPSALPVPPTNASASHKHGRSESGSAEVATKRMRQGVFEVFNGIDQPFSTAEAAAFQAQVLRATVSAGLAFRVWENPEVQKLFSMCRTTAPQHLPSRKVVGGRLLDAAAELVDQQISIALQGREAGLCSDGWKARQKIDVNAVCANVDYKVYALELTDITALNKDGPALCQFFADIIDRVQDKYKCIIIYFTTDADGGSKKGRVLLGKQRPYLFVPSCWAHQFQLILGDYFKVYPFGADISEKAVSLIAWINNHGKVRKIFDAVQAQLSKDRLDRVIVLAYVVANLTRWTTHCIAFLRLLVLKEYLQFAVLQSRGAIIAAQVGAAKSTEGERLKEEAVYFCTLISDSDFWNGLTSVVEDIEPICYGTNINQKDSTRADQVLLSLAGLYLHFVEHPEKELSVGLVARLEKRWKDCDQPLFLVALILNPFEGVSCFGPDAKFDHFKASALVTSLYRRVNDFPENVDSPEVRKAKERRVSTTMFEYLSGTGGFQGWEAARIEFEEDHGKDPIRVWTAIRASAPDLADFALTILKVVVNQAGCERVFSDVGNTESARRSRLGLAKLEKMTRPAQVNAGIRADHLAQGIMPANRQKRKNHQSVEKLLAVPRYRNLLEENDDEKNEGSRRSMTVSSAAGWRREMGRWIAETREAELQESLEEFDEWDDENSGIPPAPTASSSRAEPPKPRKWQTMTLKALFGGAKKPVRKFAEKEINAEAELMEALADAEEDARLDDGAVECDDDEVYVP</sequence>
<name>A0AAW0DWV3_9AGAR</name>
<feature type="region of interest" description="Disordered" evidence="1">
    <location>
        <begin position="772"/>
        <end position="805"/>
    </location>
</feature>
<feature type="compositionally biased region" description="Pro residues" evidence="1">
    <location>
        <begin position="116"/>
        <end position="129"/>
    </location>
</feature>
<proteinExistence type="predicted"/>
<dbReference type="SUPFAM" id="SSF53098">
    <property type="entry name" value="Ribonuclease H-like"/>
    <property type="match status" value="1"/>
</dbReference>
<evidence type="ECO:0000256" key="1">
    <source>
        <dbReference type="SAM" id="MobiDB-lite"/>
    </source>
</evidence>
<reference evidence="2 3" key="1">
    <citation type="journal article" date="2024" name="J Genomics">
        <title>Draft genome sequencing and assembly of Favolaschia claudopus CIRM-BRFM 2984 isolated from oak limbs.</title>
        <authorList>
            <person name="Navarro D."/>
            <person name="Drula E."/>
            <person name="Chaduli D."/>
            <person name="Cazenave R."/>
            <person name="Ahrendt S."/>
            <person name="Wang J."/>
            <person name="Lipzen A."/>
            <person name="Daum C."/>
            <person name="Barry K."/>
            <person name="Grigoriev I.V."/>
            <person name="Favel A."/>
            <person name="Rosso M.N."/>
            <person name="Martin F."/>
        </authorList>
    </citation>
    <scope>NUCLEOTIDE SEQUENCE [LARGE SCALE GENOMIC DNA]</scope>
    <source>
        <strain evidence="2 3">CIRM-BRFM 2984</strain>
    </source>
</reference>
<dbReference type="InterPro" id="IPR012337">
    <property type="entry name" value="RNaseH-like_sf"/>
</dbReference>
<dbReference type="AlphaFoldDB" id="A0AAW0DWV3"/>
<evidence type="ECO:0000313" key="3">
    <source>
        <dbReference type="Proteomes" id="UP001362999"/>
    </source>
</evidence>
<keyword evidence="3" id="KW-1185">Reference proteome</keyword>
<dbReference type="Proteomes" id="UP001362999">
    <property type="component" value="Unassembled WGS sequence"/>
</dbReference>